<keyword evidence="5 8" id="KW-0812">Transmembrane</keyword>
<evidence type="ECO:0000313" key="10">
    <source>
        <dbReference type="EMBL" id="EET88473.1"/>
    </source>
</evidence>
<keyword evidence="3" id="KW-0813">Transport</keyword>
<dbReference type="GO" id="GO:0022857">
    <property type="term" value="F:transmembrane transporter activity"/>
    <property type="evidence" value="ECO:0007669"/>
    <property type="project" value="InterPro"/>
</dbReference>
<dbReference type="NCBIfam" id="TIGR00711">
    <property type="entry name" value="efflux_EmrB"/>
    <property type="match status" value="1"/>
</dbReference>
<evidence type="ECO:0000256" key="5">
    <source>
        <dbReference type="ARBA" id="ARBA00022692"/>
    </source>
</evidence>
<dbReference type="Proteomes" id="UP000004198">
    <property type="component" value="Unassembled WGS sequence"/>
</dbReference>
<feature type="transmembrane region" description="Helical" evidence="8">
    <location>
        <begin position="54"/>
        <end position="73"/>
    </location>
</feature>
<feature type="transmembrane region" description="Helical" evidence="8">
    <location>
        <begin position="141"/>
        <end position="162"/>
    </location>
</feature>
<dbReference type="PROSITE" id="PS50850">
    <property type="entry name" value="MFS"/>
    <property type="match status" value="1"/>
</dbReference>
<evidence type="ECO:0000256" key="2">
    <source>
        <dbReference type="ARBA" id="ARBA00008537"/>
    </source>
</evidence>
<feature type="transmembrane region" description="Helical" evidence="8">
    <location>
        <begin position="233"/>
        <end position="249"/>
    </location>
</feature>
<dbReference type="InterPro" id="IPR020846">
    <property type="entry name" value="MFS_dom"/>
</dbReference>
<sequence>MNSVEEKESPSYKWLCLGIVIIGTFMAFLDTSIVNIAVTKIMSSFGSTLDRTQWVLTGYMLASGAVIPLTGYLEDTFGMKKVYVFSLIVFTIGSFMCGVSWNINVLIFSRVVQAIGGGMIMPVSMSMVYKIMPKDKIGIATAIYGIAAMAAPAIGPTLGGYIVEYLTWNLIFTVNVPIGIIGTFLAIVIIKDSKGMKGQKLDYIGVITSTLGLVSILYVIGEGSNIDWGEIKYPLLIAFGSFNLILFVLQELTTDNPLLDLRILKIYKYTLSLIVTSIIMFGIYGLLLLMPLFLQNLVGLSAVKTGIMMMAYAFGSALFMMISGKISSKIGGLPLIILGMILMSVSTYKLYFLNLDTSNSIFTLLVFLRGASVGMCIILIQNEGMNALPKELVGRGSSLQNTVKQVVGSLSITILTIFLQHRQNLHYYRLAEQFNSISPISSNFLNSAKEYILGKGFDSINPQTGGLYLAYSYLGKEAYLHGIDDAFMLTLFIMLAAIPLVFLFKKSVKLNDNP</sequence>
<evidence type="ECO:0000259" key="9">
    <source>
        <dbReference type="PROSITE" id="PS50850"/>
    </source>
</evidence>
<evidence type="ECO:0000256" key="7">
    <source>
        <dbReference type="ARBA" id="ARBA00023136"/>
    </source>
</evidence>
<evidence type="ECO:0000313" key="11">
    <source>
        <dbReference type="Proteomes" id="UP000004198"/>
    </source>
</evidence>
<feature type="domain" description="Major facilitator superfamily (MFS) profile" evidence="9">
    <location>
        <begin position="16"/>
        <end position="509"/>
    </location>
</feature>
<protein>
    <submittedName>
        <fullName evidence="10">Drug resistance transporter, EmrB/QacA subfamily</fullName>
    </submittedName>
</protein>
<dbReference type="CDD" id="cd17503">
    <property type="entry name" value="MFS_LmrB_MDR_like"/>
    <property type="match status" value="1"/>
</dbReference>
<organism evidence="10 11">
    <name type="scientific">Clostridium carboxidivorans P7</name>
    <dbReference type="NCBI Taxonomy" id="536227"/>
    <lineage>
        <taxon>Bacteria</taxon>
        <taxon>Bacillati</taxon>
        <taxon>Bacillota</taxon>
        <taxon>Clostridia</taxon>
        <taxon>Eubacteriales</taxon>
        <taxon>Clostridiaceae</taxon>
        <taxon>Clostridium</taxon>
    </lineage>
</organism>
<comment type="subcellular location">
    <subcellularLocation>
        <location evidence="1">Cell membrane</location>
        <topology evidence="1">Multi-pass membrane protein</topology>
    </subcellularLocation>
</comment>
<feature type="transmembrane region" description="Helical" evidence="8">
    <location>
        <begin position="306"/>
        <end position="323"/>
    </location>
</feature>
<dbReference type="STRING" id="536227.Ccar_06305"/>
<comment type="similarity">
    <text evidence="2">Belongs to the major facilitator superfamily. EmrB family.</text>
</comment>
<feature type="transmembrane region" description="Helical" evidence="8">
    <location>
        <begin position="12"/>
        <end position="34"/>
    </location>
</feature>
<comment type="caution">
    <text evidence="10">The sequence shown here is derived from an EMBL/GenBank/DDBJ whole genome shotgun (WGS) entry which is preliminary data.</text>
</comment>
<accession>C6PQF1</accession>
<evidence type="ECO:0000256" key="1">
    <source>
        <dbReference type="ARBA" id="ARBA00004651"/>
    </source>
</evidence>
<feature type="transmembrane region" description="Helical" evidence="8">
    <location>
        <begin position="270"/>
        <end position="294"/>
    </location>
</feature>
<feature type="transmembrane region" description="Helical" evidence="8">
    <location>
        <begin position="201"/>
        <end position="221"/>
    </location>
</feature>
<reference evidence="10 11" key="1">
    <citation type="submission" date="2009-06" db="EMBL/GenBank/DDBJ databases">
        <title>The draft genome of Clostridium carboxidivorans P7.</title>
        <authorList>
            <consortium name="US DOE Joint Genome Institute (JGI-PGF)"/>
            <person name="Lucas S."/>
            <person name="Copeland A."/>
            <person name="Lapidus A."/>
            <person name="Glavina del Rio T."/>
            <person name="Tice H."/>
            <person name="Bruce D."/>
            <person name="Goodwin L."/>
            <person name="Pitluck S."/>
            <person name="Larimer F."/>
            <person name="Land M.L."/>
            <person name="Hauser L."/>
            <person name="Hemme C.L."/>
        </authorList>
    </citation>
    <scope>NUCLEOTIDE SEQUENCE [LARGE SCALE GENOMIC DNA]</scope>
    <source>
        <strain evidence="10 11">P7</strain>
    </source>
</reference>
<feature type="transmembrane region" description="Helical" evidence="8">
    <location>
        <begin position="486"/>
        <end position="504"/>
    </location>
</feature>
<gene>
    <name evidence="10" type="ORF">CcarbDRAFT_1018</name>
</gene>
<keyword evidence="6 8" id="KW-1133">Transmembrane helix</keyword>
<evidence type="ECO:0000256" key="6">
    <source>
        <dbReference type="ARBA" id="ARBA00022989"/>
    </source>
</evidence>
<dbReference type="Gene3D" id="1.20.1250.20">
    <property type="entry name" value="MFS general substrate transporter like domains"/>
    <property type="match status" value="1"/>
</dbReference>
<dbReference type="GO" id="GO:0005886">
    <property type="term" value="C:plasma membrane"/>
    <property type="evidence" value="ECO:0007669"/>
    <property type="project" value="UniProtKB-SubCell"/>
</dbReference>
<dbReference type="Gene3D" id="1.20.1720.10">
    <property type="entry name" value="Multidrug resistance protein D"/>
    <property type="match status" value="1"/>
</dbReference>
<evidence type="ECO:0000256" key="4">
    <source>
        <dbReference type="ARBA" id="ARBA00022475"/>
    </source>
</evidence>
<evidence type="ECO:0000256" key="8">
    <source>
        <dbReference type="SAM" id="Phobius"/>
    </source>
</evidence>
<proteinExistence type="inferred from homology"/>
<feature type="transmembrane region" description="Helical" evidence="8">
    <location>
        <begin position="168"/>
        <end position="189"/>
    </location>
</feature>
<dbReference type="InterPro" id="IPR036259">
    <property type="entry name" value="MFS_trans_sf"/>
</dbReference>
<keyword evidence="4" id="KW-1003">Cell membrane</keyword>
<feature type="transmembrane region" description="Helical" evidence="8">
    <location>
        <begin position="82"/>
        <end position="101"/>
    </location>
</feature>
<dbReference type="eggNOG" id="COG2814">
    <property type="taxonomic scope" value="Bacteria"/>
</dbReference>
<dbReference type="EMBL" id="ACVI01000012">
    <property type="protein sequence ID" value="EET88473.1"/>
    <property type="molecule type" value="Genomic_DNA"/>
</dbReference>
<dbReference type="InterPro" id="IPR004638">
    <property type="entry name" value="EmrB-like"/>
</dbReference>
<keyword evidence="11" id="KW-1185">Reference proteome</keyword>
<evidence type="ECO:0000256" key="3">
    <source>
        <dbReference type="ARBA" id="ARBA00022448"/>
    </source>
</evidence>
<dbReference type="PANTHER" id="PTHR42718">
    <property type="entry name" value="MAJOR FACILITATOR SUPERFAMILY MULTIDRUG TRANSPORTER MFSC"/>
    <property type="match status" value="1"/>
</dbReference>
<name>C6PQF1_9CLOT</name>
<dbReference type="Pfam" id="PF07690">
    <property type="entry name" value="MFS_1"/>
    <property type="match status" value="1"/>
</dbReference>
<dbReference type="PANTHER" id="PTHR42718:SF9">
    <property type="entry name" value="MAJOR FACILITATOR SUPERFAMILY MULTIDRUG TRANSPORTER MFSC"/>
    <property type="match status" value="1"/>
</dbReference>
<dbReference type="InterPro" id="IPR011701">
    <property type="entry name" value="MFS"/>
</dbReference>
<feature type="transmembrane region" description="Helical" evidence="8">
    <location>
        <begin position="107"/>
        <end position="129"/>
    </location>
</feature>
<keyword evidence="7 8" id="KW-0472">Membrane</keyword>
<dbReference type="AlphaFoldDB" id="C6PQF1"/>
<dbReference type="SUPFAM" id="SSF103473">
    <property type="entry name" value="MFS general substrate transporter"/>
    <property type="match status" value="1"/>
</dbReference>
<feature type="transmembrane region" description="Helical" evidence="8">
    <location>
        <begin position="330"/>
        <end position="348"/>
    </location>
</feature>
<feature type="transmembrane region" description="Helical" evidence="8">
    <location>
        <begin position="360"/>
        <end position="380"/>
    </location>
</feature>